<dbReference type="EMBL" id="GBXM01088822">
    <property type="protein sequence ID" value="JAH19755.1"/>
    <property type="molecule type" value="Transcribed_RNA"/>
</dbReference>
<sequence length="44" mass="5069">MCVRTFYVYFLQSITNLTAINIIMFFFPKGSTVLLCTCLLVCHC</sequence>
<keyword evidence="1" id="KW-1133">Transmembrane helix</keyword>
<protein>
    <submittedName>
        <fullName evidence="2">Uncharacterized protein</fullName>
    </submittedName>
</protein>
<reference evidence="2" key="2">
    <citation type="journal article" date="2015" name="Fish Shellfish Immunol.">
        <title>Early steps in the European eel (Anguilla anguilla)-Vibrio vulnificus interaction in the gills: Role of the RtxA13 toxin.</title>
        <authorList>
            <person name="Callol A."/>
            <person name="Pajuelo D."/>
            <person name="Ebbesson L."/>
            <person name="Teles M."/>
            <person name="MacKenzie S."/>
            <person name="Amaro C."/>
        </authorList>
    </citation>
    <scope>NUCLEOTIDE SEQUENCE</scope>
</reference>
<name>A0A0E9QU27_ANGAN</name>
<organism evidence="2">
    <name type="scientific">Anguilla anguilla</name>
    <name type="common">European freshwater eel</name>
    <name type="synonym">Muraena anguilla</name>
    <dbReference type="NCBI Taxonomy" id="7936"/>
    <lineage>
        <taxon>Eukaryota</taxon>
        <taxon>Metazoa</taxon>
        <taxon>Chordata</taxon>
        <taxon>Craniata</taxon>
        <taxon>Vertebrata</taxon>
        <taxon>Euteleostomi</taxon>
        <taxon>Actinopterygii</taxon>
        <taxon>Neopterygii</taxon>
        <taxon>Teleostei</taxon>
        <taxon>Anguilliformes</taxon>
        <taxon>Anguillidae</taxon>
        <taxon>Anguilla</taxon>
    </lineage>
</organism>
<feature type="transmembrane region" description="Helical" evidence="1">
    <location>
        <begin position="6"/>
        <end position="27"/>
    </location>
</feature>
<evidence type="ECO:0000256" key="1">
    <source>
        <dbReference type="SAM" id="Phobius"/>
    </source>
</evidence>
<keyword evidence="1" id="KW-0812">Transmembrane</keyword>
<keyword evidence="1" id="KW-0472">Membrane</keyword>
<evidence type="ECO:0000313" key="2">
    <source>
        <dbReference type="EMBL" id="JAH19755.1"/>
    </source>
</evidence>
<dbReference type="AlphaFoldDB" id="A0A0E9QU27"/>
<reference evidence="2" key="1">
    <citation type="submission" date="2014-11" db="EMBL/GenBank/DDBJ databases">
        <authorList>
            <person name="Amaro Gonzalez C."/>
        </authorList>
    </citation>
    <scope>NUCLEOTIDE SEQUENCE</scope>
</reference>
<accession>A0A0E9QU27</accession>
<proteinExistence type="predicted"/>